<dbReference type="HOGENOM" id="CLU_956731_0_0_1"/>
<protein>
    <submittedName>
        <fullName evidence="1">Uncharacterized protein</fullName>
    </submittedName>
</protein>
<reference evidence="1 2" key="1">
    <citation type="journal article" date="2014" name="BMC Genomics">
        <title>Genome and secretome analysis of the hemibiotrophic fungal pathogen, Moniliophthora roreri, which causes frosty pod rot disease of cacao: mechanisms of the biotrophic and necrotrophic phases.</title>
        <authorList>
            <person name="Meinhardt L.W."/>
            <person name="Costa G.G.L."/>
            <person name="Thomazella D.P.T."/>
            <person name="Teixeira P.J.P.L."/>
            <person name="Carazzolle M.F."/>
            <person name="Schuster S.C."/>
            <person name="Carlson J.E."/>
            <person name="Guiltinan M.J."/>
            <person name="Mieczkowski P."/>
            <person name="Farmer A."/>
            <person name="Ramaraj T."/>
            <person name="Crozier J."/>
            <person name="Davis R.E."/>
            <person name="Shao J."/>
            <person name="Melnick R.L."/>
            <person name="Pereira G.A.G."/>
            <person name="Bailey B.A."/>
        </authorList>
    </citation>
    <scope>NUCLEOTIDE SEQUENCE [LARGE SCALE GENOMIC DNA]</scope>
    <source>
        <strain evidence="1 2">MCA 2997</strain>
    </source>
</reference>
<dbReference type="Proteomes" id="UP000017559">
    <property type="component" value="Unassembled WGS sequence"/>
</dbReference>
<comment type="caution">
    <text evidence="1">The sequence shown here is derived from an EMBL/GenBank/DDBJ whole genome shotgun (WGS) entry which is preliminary data.</text>
</comment>
<proteinExistence type="predicted"/>
<accession>V2XIU7</accession>
<organism evidence="1 2">
    <name type="scientific">Moniliophthora roreri (strain MCA 2997)</name>
    <name type="common">Cocoa frosty pod rot fungus</name>
    <name type="synonym">Crinipellis roreri</name>
    <dbReference type="NCBI Taxonomy" id="1381753"/>
    <lineage>
        <taxon>Eukaryota</taxon>
        <taxon>Fungi</taxon>
        <taxon>Dikarya</taxon>
        <taxon>Basidiomycota</taxon>
        <taxon>Agaricomycotina</taxon>
        <taxon>Agaricomycetes</taxon>
        <taxon>Agaricomycetidae</taxon>
        <taxon>Agaricales</taxon>
        <taxon>Marasmiineae</taxon>
        <taxon>Marasmiaceae</taxon>
        <taxon>Moniliophthora</taxon>
    </lineage>
</organism>
<name>V2XIU7_MONRO</name>
<keyword evidence="2" id="KW-1185">Reference proteome</keyword>
<dbReference type="KEGG" id="mrr:Moror_15939"/>
<evidence type="ECO:0000313" key="1">
    <source>
        <dbReference type="EMBL" id="ESK92766.1"/>
    </source>
</evidence>
<gene>
    <name evidence="1" type="ORF">Moror_15939</name>
</gene>
<evidence type="ECO:0000313" key="2">
    <source>
        <dbReference type="Proteomes" id="UP000017559"/>
    </source>
</evidence>
<dbReference type="EMBL" id="AWSO01000255">
    <property type="protein sequence ID" value="ESK92766.1"/>
    <property type="molecule type" value="Genomic_DNA"/>
</dbReference>
<dbReference type="AlphaFoldDB" id="V2XIU7"/>
<sequence length="291" mass="31964">MQDHWLPPESSYGDFHSTIRDKLGVMAVGNPEDVVSGASELTTLFPAAMNYSTNDTDEPCLLEFVATANGDSFATHSRVEALSVSLELLSSPLRTPFLAHAHSPLSSEKSVISMHSSFLSPFDCGSSFSPKWSRKWDERGSQVSTSPIIIRGSLNPGHRQLQLLRIPEFSPSTNPLVHDPHRSPFAELPLSSPGHNVPKITPLSSQTYTAQDQLHGHDDHMSKPKLRDRPGLLRNLPHFTVPMSPPFSSSPVVPSSPACLLTPLRSPFLIRSKDESKLRKDTSYFTLCSSS</sequence>